<dbReference type="Proteomes" id="UP001153334">
    <property type="component" value="Unassembled WGS sequence"/>
</dbReference>
<protein>
    <submittedName>
        <fullName evidence="1">Uncharacterized protein</fullName>
    </submittedName>
</protein>
<proteinExistence type="predicted"/>
<dbReference type="EMBL" id="JAPESX010000358">
    <property type="protein sequence ID" value="KAJ8121717.1"/>
    <property type="molecule type" value="Genomic_DNA"/>
</dbReference>
<evidence type="ECO:0000313" key="2">
    <source>
        <dbReference type="Proteomes" id="UP001153334"/>
    </source>
</evidence>
<name>A0ACC2J2K5_9PEZI</name>
<comment type="caution">
    <text evidence="1">The sequence shown here is derived from an EMBL/GenBank/DDBJ whole genome shotgun (WGS) entry which is preliminary data.</text>
</comment>
<keyword evidence="2" id="KW-1185">Reference proteome</keyword>
<sequence>MCRRIITHYMHHDVATPMILDPVATKPVIYANPLHTNYHRCELMLPPLNLLLNSHVEKCPYHTCCMPHVQVEYCRDVLAYLEHEGEGESFEPEECEGFILEHHHKMLLYFGNEFAYREVIPATWRNLASTRGENPDWLPCFAHEPKNRPDWEEKFFAECEKLYTLENDATVLGATLQDLTNSGSGEMLRAAKYQILKIESTLHEQRRLVFDLLEWASESCNTCER</sequence>
<gene>
    <name evidence="1" type="ORF">ONZ43_g1906</name>
</gene>
<reference evidence="1" key="1">
    <citation type="submission" date="2022-11" db="EMBL/GenBank/DDBJ databases">
        <title>Genome Sequence of Nemania bipapillata.</title>
        <authorList>
            <person name="Buettner E."/>
        </authorList>
    </citation>
    <scope>NUCLEOTIDE SEQUENCE</scope>
    <source>
        <strain evidence="1">CP14</strain>
    </source>
</reference>
<evidence type="ECO:0000313" key="1">
    <source>
        <dbReference type="EMBL" id="KAJ8121717.1"/>
    </source>
</evidence>
<accession>A0ACC2J2K5</accession>
<organism evidence="1 2">
    <name type="scientific">Nemania bipapillata</name>
    <dbReference type="NCBI Taxonomy" id="110536"/>
    <lineage>
        <taxon>Eukaryota</taxon>
        <taxon>Fungi</taxon>
        <taxon>Dikarya</taxon>
        <taxon>Ascomycota</taxon>
        <taxon>Pezizomycotina</taxon>
        <taxon>Sordariomycetes</taxon>
        <taxon>Xylariomycetidae</taxon>
        <taxon>Xylariales</taxon>
        <taxon>Xylariaceae</taxon>
        <taxon>Nemania</taxon>
    </lineage>
</organism>